<reference evidence="2" key="2">
    <citation type="submission" date="2020-09" db="EMBL/GenBank/DDBJ databases">
        <authorList>
            <person name="Sun Q."/>
            <person name="Kim S."/>
        </authorList>
    </citation>
    <scope>NUCLEOTIDE SEQUENCE</scope>
    <source>
        <strain evidence="2">KCTC 32020</strain>
    </source>
</reference>
<sequence length="216" mass="23548">MNAVPRRDRWLALGLLLGVLAIAYLVLVHPWWTQPLLAANTRIQQLQQRELRQRMALEQAPQVRRRLQEMRAQQARTPGFMPEATAELATAALAQRLEAIVGQASPGNRSCAIVNRSPMNEPQRDTYARVAIQVRLQCGVPELAAVLHAIESGSPRLFVGNLNVVAQRFYFAPGTGQAAPGEGGLDVSFDLYGYLRPGVQPAAPARGEGGEVIDAP</sequence>
<dbReference type="InterPro" id="IPR034756">
    <property type="entry name" value="T2SSM_b"/>
</dbReference>
<dbReference type="RefSeq" id="WP_146474230.1">
    <property type="nucleotide sequence ID" value="NZ_BNCF01000004.1"/>
</dbReference>
<dbReference type="Proteomes" id="UP000636453">
    <property type="component" value="Unassembled WGS sequence"/>
</dbReference>
<dbReference type="AlphaFoldDB" id="A0A919D9L9"/>
<evidence type="ECO:0000256" key="1">
    <source>
        <dbReference type="SAM" id="Phobius"/>
    </source>
</evidence>
<reference evidence="2" key="1">
    <citation type="journal article" date="2014" name="Int. J. Syst. Evol. Microbiol.">
        <title>Complete genome sequence of Corynebacterium casei LMG S-19264T (=DSM 44701T), isolated from a smear-ripened cheese.</title>
        <authorList>
            <consortium name="US DOE Joint Genome Institute (JGI-PGF)"/>
            <person name="Walter F."/>
            <person name="Albersmeier A."/>
            <person name="Kalinowski J."/>
            <person name="Ruckert C."/>
        </authorList>
    </citation>
    <scope>NUCLEOTIDE SEQUENCE</scope>
    <source>
        <strain evidence="2">KCTC 32020</strain>
    </source>
</reference>
<keyword evidence="1" id="KW-0812">Transmembrane</keyword>
<keyword evidence="1" id="KW-1133">Transmembrane helix</keyword>
<name>A0A919D9L9_9GAMM</name>
<keyword evidence="1" id="KW-0472">Membrane</keyword>
<proteinExistence type="predicted"/>
<organism evidence="2 3">
    <name type="scientific">Vulcaniibacterium thermophilum</name>
    <dbReference type="NCBI Taxonomy" id="1169913"/>
    <lineage>
        <taxon>Bacteria</taxon>
        <taxon>Pseudomonadati</taxon>
        <taxon>Pseudomonadota</taxon>
        <taxon>Gammaproteobacteria</taxon>
        <taxon>Lysobacterales</taxon>
        <taxon>Lysobacteraceae</taxon>
        <taxon>Vulcaniibacterium</taxon>
    </lineage>
</organism>
<dbReference type="Pfam" id="PF10741">
    <property type="entry name" value="T2SSM_b"/>
    <property type="match status" value="1"/>
</dbReference>
<evidence type="ECO:0000313" key="2">
    <source>
        <dbReference type="EMBL" id="GHE29853.1"/>
    </source>
</evidence>
<evidence type="ECO:0000313" key="3">
    <source>
        <dbReference type="Proteomes" id="UP000636453"/>
    </source>
</evidence>
<feature type="transmembrane region" description="Helical" evidence="1">
    <location>
        <begin position="12"/>
        <end position="32"/>
    </location>
</feature>
<gene>
    <name evidence="2" type="primary">xpsM</name>
    <name evidence="2" type="ORF">GCM10007167_09630</name>
</gene>
<comment type="caution">
    <text evidence="2">The sequence shown here is derived from an EMBL/GenBank/DDBJ whole genome shotgun (WGS) entry which is preliminary data.</text>
</comment>
<keyword evidence="3" id="KW-1185">Reference proteome</keyword>
<dbReference type="EMBL" id="BNCF01000004">
    <property type="protein sequence ID" value="GHE29853.1"/>
    <property type="molecule type" value="Genomic_DNA"/>
</dbReference>
<dbReference type="OrthoDB" id="5767259at2"/>
<dbReference type="NCBIfam" id="NF040576">
    <property type="entry name" value="T2SS_GspM_XpsM"/>
    <property type="match status" value="1"/>
</dbReference>
<accession>A0A919D9L9</accession>
<protein>
    <submittedName>
        <fullName evidence="2">Protein XpsM</fullName>
    </submittedName>
</protein>